<feature type="region of interest" description="Disordered" evidence="1">
    <location>
        <begin position="635"/>
        <end position="718"/>
    </location>
</feature>
<feature type="chain" id="PRO_5044831570" evidence="2">
    <location>
        <begin position="27"/>
        <end position="1227"/>
    </location>
</feature>
<evidence type="ECO:0000256" key="1">
    <source>
        <dbReference type="SAM" id="MobiDB-lite"/>
    </source>
</evidence>
<keyword evidence="4" id="KW-1185">Reference proteome</keyword>
<feature type="signal peptide" evidence="2">
    <location>
        <begin position="1"/>
        <end position="26"/>
    </location>
</feature>
<feature type="compositionally biased region" description="Polar residues" evidence="1">
    <location>
        <begin position="635"/>
        <end position="697"/>
    </location>
</feature>
<keyword evidence="2" id="KW-0732">Signal</keyword>
<evidence type="ECO:0000313" key="4">
    <source>
        <dbReference type="Proteomes" id="UP001530293"/>
    </source>
</evidence>
<feature type="compositionally biased region" description="Polar residues" evidence="1">
    <location>
        <begin position="288"/>
        <end position="301"/>
    </location>
</feature>
<accession>A0ABD3N852</accession>
<protein>
    <submittedName>
        <fullName evidence="3">Uncharacterized protein</fullName>
    </submittedName>
</protein>
<feature type="compositionally biased region" description="Low complexity" evidence="1">
    <location>
        <begin position="698"/>
        <end position="711"/>
    </location>
</feature>
<dbReference type="Proteomes" id="UP001530293">
    <property type="component" value="Unassembled WGS sequence"/>
</dbReference>
<comment type="caution">
    <text evidence="3">The sequence shown here is derived from an EMBL/GenBank/DDBJ whole genome shotgun (WGS) entry which is preliminary data.</text>
</comment>
<feature type="compositionally biased region" description="Low complexity" evidence="1">
    <location>
        <begin position="242"/>
        <end position="253"/>
    </location>
</feature>
<organism evidence="3 4">
    <name type="scientific">Discostella pseudostelligera</name>
    <dbReference type="NCBI Taxonomy" id="259834"/>
    <lineage>
        <taxon>Eukaryota</taxon>
        <taxon>Sar</taxon>
        <taxon>Stramenopiles</taxon>
        <taxon>Ochrophyta</taxon>
        <taxon>Bacillariophyta</taxon>
        <taxon>Coscinodiscophyceae</taxon>
        <taxon>Thalassiosirophycidae</taxon>
        <taxon>Stephanodiscales</taxon>
        <taxon>Stephanodiscaceae</taxon>
        <taxon>Discostella</taxon>
    </lineage>
</organism>
<feature type="compositionally biased region" description="Low complexity" evidence="1">
    <location>
        <begin position="738"/>
        <end position="765"/>
    </location>
</feature>
<feature type="compositionally biased region" description="Low complexity" evidence="1">
    <location>
        <begin position="1178"/>
        <end position="1191"/>
    </location>
</feature>
<dbReference type="EMBL" id="JALLBG020000014">
    <property type="protein sequence ID" value="KAL3772197.1"/>
    <property type="molecule type" value="Genomic_DNA"/>
</dbReference>
<evidence type="ECO:0000313" key="3">
    <source>
        <dbReference type="EMBL" id="KAL3772197.1"/>
    </source>
</evidence>
<feature type="region of interest" description="Disordered" evidence="1">
    <location>
        <begin position="738"/>
        <end position="768"/>
    </location>
</feature>
<feature type="region of interest" description="Disordered" evidence="1">
    <location>
        <begin position="85"/>
        <end position="108"/>
    </location>
</feature>
<proteinExistence type="predicted"/>
<evidence type="ECO:0000256" key="2">
    <source>
        <dbReference type="SAM" id="SignalP"/>
    </source>
</evidence>
<name>A0ABD3N852_9STRA</name>
<feature type="compositionally biased region" description="Low complexity" evidence="1">
    <location>
        <begin position="265"/>
        <end position="287"/>
    </location>
</feature>
<gene>
    <name evidence="3" type="ORF">ACHAWU_000545</name>
</gene>
<sequence length="1227" mass="129906">MPWIQFHQLVLVMPVLLQLLLAVCHAQSSSSSLTWEISNDPDHLCANSDGSSKITGYKATLDCRGYVYCSDGYLMGGGIGNGGSSNAAASSSSSSDPAATTTTTNNNSTTSGIISCWPNQLFDEINGVCTYWQNVDTSNCPEFDSAKMMPELTDENANEERFFCGVSASNAKSVCEPCPGGSRLECSDITHNCFAGITGCSSTTTTTSSGEEDATTIPPPTTTLSNVVVDNNDENFETMVQSSSSLPPTTTTLNNAVDNEGESFNNSLNSVLPSLSPSPSSLSPSLNMNDDGSSSVSNNEMPSTLSTIAASVAETAITTTAAAAMATLSPTESPTLLPVSFPTTLRPTYPPVKEDDPTKRYCGYSWDDVMANCLTAIPCPGGYATGVCPLGMNCIAETPCTDETYLTWLENNQLNSDADQETIAQSEQTQCSSNEDCELGLFCYQLIEGQGGTCGECQSNGMGCAVEEFCRISGCQTEQDSMGVSKCYTSDELNYDCGMKLDDASAKCNTESMVCESQSQQSVQQDEDSQSTTTIINSSSQSTNTSVVSTTVESTHTGSTVIGAPADTVAMTTYQNPSGNTYFCGVTYDEVLGQCLASKPCPSSIATDYCAAHEGCFSAPSCTAEYEAVTVESSLSPTSLNPSMQSTHAPSPESTSSTTLQPSAGNNELLTQSTPPTALSSNSPTSLQPSGDNNELVTQSTQPTLTLQPSTGSNELLTQSLSPTLQPNVASDELLTLSTQPTTSSSPNLSSTLSPSDPAASLSPSKTPTVNTNFCGKTWEDHAQNCENSTPCPRGDECAPDESCFSSSPCATLNDEASAEGESNVGNFCGTDWSTMIATCTIATKCDNGDECDTAAGEFCYRDFVCDPPLTLTTSTSSAMSDSNSTGNMTSDDANGNPLASGQEIPSEFCNLCDGDGQITRSEPVTYDGNDISCGEFSWIFLSENIAAGSEKCLDIRAQHGGTCCNIKTTSSSGDGCDICNAGVDKPWHEVQSKKSVQFEGESMSCIELSDKLRARFELASDQCLDSAEQYFDDCCFEKCSLCGDSDLLWEATVFYSGVELSCHDLDSKIFVEKGIASDTPTCKTSQDSYSGFCCLQPLEEPCDICSMNGVSFQMIDDMQISYEGKAHTCLEVHNSLYSRREQSSELCISAQGNFFDQCCDDISNRQPISDDTKFAASRSPTTSLPSSKPTEQFESWYTGALSSDSTILVSIGLYVLPVALGLLLCV</sequence>
<feature type="region of interest" description="Disordered" evidence="1">
    <location>
        <begin position="240"/>
        <end position="301"/>
    </location>
</feature>
<feature type="region of interest" description="Disordered" evidence="1">
    <location>
        <begin position="519"/>
        <end position="540"/>
    </location>
</feature>
<reference evidence="3 4" key="1">
    <citation type="submission" date="2024-10" db="EMBL/GenBank/DDBJ databases">
        <title>Updated reference genomes for cyclostephanoid diatoms.</title>
        <authorList>
            <person name="Roberts W.R."/>
            <person name="Alverson A.J."/>
        </authorList>
    </citation>
    <scope>NUCLEOTIDE SEQUENCE [LARGE SCALE GENOMIC DNA]</scope>
    <source>
        <strain evidence="3 4">AJA232-27</strain>
    </source>
</reference>
<dbReference type="AlphaFoldDB" id="A0ABD3N852"/>
<feature type="region of interest" description="Disordered" evidence="1">
    <location>
        <begin position="1172"/>
        <end position="1191"/>
    </location>
</feature>